<keyword evidence="2" id="KW-1185">Reference proteome</keyword>
<evidence type="ECO:0000313" key="1">
    <source>
        <dbReference type="EMBL" id="KAH1107753.1"/>
    </source>
</evidence>
<reference evidence="1 2" key="1">
    <citation type="journal article" date="2021" name="Plant Biotechnol. J.">
        <title>Multi-omics assisted identification of the key and species-specific regulatory components of drought-tolerant mechanisms in Gossypium stocksii.</title>
        <authorList>
            <person name="Yu D."/>
            <person name="Ke L."/>
            <person name="Zhang D."/>
            <person name="Wu Y."/>
            <person name="Sun Y."/>
            <person name="Mei J."/>
            <person name="Sun J."/>
            <person name="Sun Y."/>
        </authorList>
    </citation>
    <scope>NUCLEOTIDE SEQUENCE [LARGE SCALE GENOMIC DNA]</scope>
    <source>
        <strain evidence="2">cv. E1</strain>
        <tissue evidence="1">Leaf</tissue>
    </source>
</reference>
<name>A0A9D3W3N4_9ROSI</name>
<dbReference type="AlphaFoldDB" id="A0A9D3W3N4"/>
<sequence length="98" mass="11400">MSEGSSKKVKAMVPAMIERVVSAPKFKWHRVSTVRDFLPGYGGVTAPNFRLGRQITVDQSSQENSHRPKLEEEMKMRESVKMQWDYQEERKKEVFSPL</sequence>
<accession>A0A9D3W3N4</accession>
<dbReference type="Proteomes" id="UP000828251">
    <property type="component" value="Unassembled WGS sequence"/>
</dbReference>
<proteinExistence type="predicted"/>
<organism evidence="1 2">
    <name type="scientific">Gossypium stocksii</name>
    <dbReference type="NCBI Taxonomy" id="47602"/>
    <lineage>
        <taxon>Eukaryota</taxon>
        <taxon>Viridiplantae</taxon>
        <taxon>Streptophyta</taxon>
        <taxon>Embryophyta</taxon>
        <taxon>Tracheophyta</taxon>
        <taxon>Spermatophyta</taxon>
        <taxon>Magnoliopsida</taxon>
        <taxon>eudicotyledons</taxon>
        <taxon>Gunneridae</taxon>
        <taxon>Pentapetalae</taxon>
        <taxon>rosids</taxon>
        <taxon>malvids</taxon>
        <taxon>Malvales</taxon>
        <taxon>Malvaceae</taxon>
        <taxon>Malvoideae</taxon>
        <taxon>Gossypium</taxon>
    </lineage>
</organism>
<gene>
    <name evidence="1" type="ORF">J1N35_011521</name>
</gene>
<dbReference type="EMBL" id="JAIQCV010000004">
    <property type="protein sequence ID" value="KAH1107753.1"/>
    <property type="molecule type" value="Genomic_DNA"/>
</dbReference>
<evidence type="ECO:0000313" key="2">
    <source>
        <dbReference type="Proteomes" id="UP000828251"/>
    </source>
</evidence>
<comment type="caution">
    <text evidence="1">The sequence shown here is derived from an EMBL/GenBank/DDBJ whole genome shotgun (WGS) entry which is preliminary data.</text>
</comment>
<protein>
    <submittedName>
        <fullName evidence="1">Uncharacterized protein</fullName>
    </submittedName>
</protein>